<dbReference type="AlphaFoldDB" id="A0A1I8NKG1"/>
<evidence type="ECO:0000313" key="1">
    <source>
        <dbReference type="EnsemblMetazoa" id="MDOA016604-PA"/>
    </source>
</evidence>
<dbReference type="VEuPathDB" id="VectorBase:MDOA016604"/>
<name>A0A1I8NKG1_MUSDO</name>
<reference evidence="1" key="1">
    <citation type="submission" date="2020-05" db="UniProtKB">
        <authorList>
            <consortium name="EnsemblMetazoa"/>
        </authorList>
    </citation>
    <scope>IDENTIFICATION</scope>
    <source>
        <strain evidence="1">Aabys</strain>
    </source>
</reference>
<organism evidence="1">
    <name type="scientific">Musca domestica</name>
    <name type="common">House fly</name>
    <dbReference type="NCBI Taxonomy" id="7370"/>
    <lineage>
        <taxon>Eukaryota</taxon>
        <taxon>Metazoa</taxon>
        <taxon>Ecdysozoa</taxon>
        <taxon>Arthropoda</taxon>
        <taxon>Hexapoda</taxon>
        <taxon>Insecta</taxon>
        <taxon>Pterygota</taxon>
        <taxon>Neoptera</taxon>
        <taxon>Endopterygota</taxon>
        <taxon>Diptera</taxon>
        <taxon>Brachycera</taxon>
        <taxon>Muscomorpha</taxon>
        <taxon>Muscoidea</taxon>
        <taxon>Muscidae</taxon>
        <taxon>Musca</taxon>
    </lineage>
</organism>
<proteinExistence type="predicted"/>
<accession>A0A1I8NKG1</accession>
<dbReference type="EnsemblMetazoa" id="MDOA016604-RA">
    <property type="protein sequence ID" value="MDOA016604-PA"/>
    <property type="gene ID" value="MDOA016604"/>
</dbReference>
<sequence>MAVPRSLKILAAFVLVLQFSFAPPFQKVRPNCDCVNPSTGKCGKSDECKTYTDDHKTTPDDYQLSSTTAFMKEEEEEVVLSTTTEYAGIQFEIAYTSQYPAEPGKFPRIEKTFYKTDTNTMKNAHNNNKIMENNAAAPSYLALL</sequence>
<protein>
    <submittedName>
        <fullName evidence="1">Uncharacterized protein</fullName>
    </submittedName>
</protein>